<comment type="caution">
    <text evidence="2">The sequence shown here is derived from an EMBL/GenBank/DDBJ whole genome shotgun (WGS) entry which is preliminary data.</text>
</comment>
<evidence type="ECO:0000256" key="1">
    <source>
        <dbReference type="SAM" id="Phobius"/>
    </source>
</evidence>
<dbReference type="RefSeq" id="WP_121689116.1">
    <property type="nucleotide sequence ID" value="NZ_RCUY01000012.1"/>
</dbReference>
<keyword evidence="1" id="KW-0472">Membrane</keyword>
<dbReference type="PROSITE" id="PS51257">
    <property type="entry name" value="PROKAR_LIPOPROTEIN"/>
    <property type="match status" value="1"/>
</dbReference>
<feature type="transmembrane region" description="Helical" evidence="1">
    <location>
        <begin position="7"/>
        <end position="25"/>
    </location>
</feature>
<reference evidence="2 3" key="1">
    <citation type="submission" date="2018-10" db="EMBL/GenBank/DDBJ databases">
        <authorList>
            <person name="Li J."/>
        </authorList>
    </citation>
    <scope>NUCLEOTIDE SEQUENCE [LARGE SCALE GENOMIC DNA]</scope>
    <source>
        <strain evidence="2 3">JCM 11654</strain>
    </source>
</reference>
<keyword evidence="3" id="KW-1185">Reference proteome</keyword>
<name>A0A3L7AL69_9MICO</name>
<evidence type="ECO:0000313" key="3">
    <source>
        <dbReference type="Proteomes" id="UP000269438"/>
    </source>
</evidence>
<dbReference type="AlphaFoldDB" id="A0A3L7AL69"/>
<sequence length="61" mass="6439">MKSIAFVLIYGLVVGCIGFTITTLFGLSPYLIGVLTIPAVALANRVGAGFGVRILPARMER</sequence>
<gene>
    <name evidence="2" type="ORF">D9V34_14020</name>
</gene>
<dbReference type="Proteomes" id="UP000269438">
    <property type="component" value="Unassembled WGS sequence"/>
</dbReference>
<proteinExistence type="predicted"/>
<feature type="transmembrane region" description="Helical" evidence="1">
    <location>
        <begin position="31"/>
        <end position="55"/>
    </location>
</feature>
<organism evidence="2 3">
    <name type="scientific">Mycetocola lacteus</name>
    <dbReference type="NCBI Taxonomy" id="76637"/>
    <lineage>
        <taxon>Bacteria</taxon>
        <taxon>Bacillati</taxon>
        <taxon>Actinomycetota</taxon>
        <taxon>Actinomycetes</taxon>
        <taxon>Micrococcales</taxon>
        <taxon>Microbacteriaceae</taxon>
        <taxon>Mycetocola</taxon>
    </lineage>
</organism>
<accession>A0A3L7AL69</accession>
<keyword evidence="1" id="KW-1133">Transmembrane helix</keyword>
<protein>
    <submittedName>
        <fullName evidence="2">Uncharacterized protein</fullName>
    </submittedName>
</protein>
<dbReference type="EMBL" id="RCUY01000012">
    <property type="protein sequence ID" value="RLP80308.1"/>
    <property type="molecule type" value="Genomic_DNA"/>
</dbReference>
<evidence type="ECO:0000313" key="2">
    <source>
        <dbReference type="EMBL" id="RLP80308.1"/>
    </source>
</evidence>
<keyword evidence="1" id="KW-0812">Transmembrane</keyword>